<dbReference type="EMBL" id="CM023489">
    <property type="protein sequence ID" value="KAH6922275.1"/>
    <property type="molecule type" value="Genomic_DNA"/>
</dbReference>
<organism evidence="1 2">
    <name type="scientific">Hyalomma asiaticum</name>
    <name type="common">Tick</name>
    <dbReference type="NCBI Taxonomy" id="266040"/>
    <lineage>
        <taxon>Eukaryota</taxon>
        <taxon>Metazoa</taxon>
        <taxon>Ecdysozoa</taxon>
        <taxon>Arthropoda</taxon>
        <taxon>Chelicerata</taxon>
        <taxon>Arachnida</taxon>
        <taxon>Acari</taxon>
        <taxon>Parasitiformes</taxon>
        <taxon>Ixodida</taxon>
        <taxon>Ixodoidea</taxon>
        <taxon>Ixodidae</taxon>
        <taxon>Hyalomminae</taxon>
        <taxon>Hyalomma</taxon>
    </lineage>
</organism>
<protein>
    <submittedName>
        <fullName evidence="1">Uncharacterized protein</fullName>
    </submittedName>
</protein>
<proteinExistence type="predicted"/>
<dbReference type="Proteomes" id="UP000821845">
    <property type="component" value="Chromosome 9"/>
</dbReference>
<keyword evidence="2" id="KW-1185">Reference proteome</keyword>
<name>A0ACB7RIZ4_HYAAI</name>
<gene>
    <name evidence="1" type="ORF">HPB50_011662</name>
</gene>
<evidence type="ECO:0000313" key="1">
    <source>
        <dbReference type="EMBL" id="KAH6922275.1"/>
    </source>
</evidence>
<comment type="caution">
    <text evidence="1">The sequence shown here is derived from an EMBL/GenBank/DDBJ whole genome shotgun (WGS) entry which is preliminary data.</text>
</comment>
<accession>A0ACB7RIZ4</accession>
<reference evidence="1" key="1">
    <citation type="submission" date="2020-05" db="EMBL/GenBank/DDBJ databases">
        <title>Large-scale comparative analyses of tick genomes elucidate their genetic diversity and vector capacities.</title>
        <authorList>
            <person name="Jia N."/>
            <person name="Wang J."/>
            <person name="Shi W."/>
            <person name="Du L."/>
            <person name="Sun Y."/>
            <person name="Zhan W."/>
            <person name="Jiang J."/>
            <person name="Wang Q."/>
            <person name="Zhang B."/>
            <person name="Ji P."/>
            <person name="Sakyi L.B."/>
            <person name="Cui X."/>
            <person name="Yuan T."/>
            <person name="Jiang B."/>
            <person name="Yang W."/>
            <person name="Lam T.T.-Y."/>
            <person name="Chang Q."/>
            <person name="Ding S."/>
            <person name="Wang X."/>
            <person name="Zhu J."/>
            <person name="Ruan X."/>
            <person name="Zhao L."/>
            <person name="Wei J."/>
            <person name="Que T."/>
            <person name="Du C."/>
            <person name="Cheng J."/>
            <person name="Dai P."/>
            <person name="Han X."/>
            <person name="Huang E."/>
            <person name="Gao Y."/>
            <person name="Liu J."/>
            <person name="Shao H."/>
            <person name="Ye R."/>
            <person name="Li L."/>
            <person name="Wei W."/>
            <person name="Wang X."/>
            <person name="Wang C."/>
            <person name="Yang T."/>
            <person name="Huo Q."/>
            <person name="Li W."/>
            <person name="Guo W."/>
            <person name="Chen H."/>
            <person name="Zhou L."/>
            <person name="Ni X."/>
            <person name="Tian J."/>
            <person name="Zhou Y."/>
            <person name="Sheng Y."/>
            <person name="Liu T."/>
            <person name="Pan Y."/>
            <person name="Xia L."/>
            <person name="Li J."/>
            <person name="Zhao F."/>
            <person name="Cao W."/>
        </authorList>
    </citation>
    <scope>NUCLEOTIDE SEQUENCE</scope>
    <source>
        <strain evidence="1">Hyas-2018</strain>
    </source>
</reference>
<evidence type="ECO:0000313" key="2">
    <source>
        <dbReference type="Proteomes" id="UP000821845"/>
    </source>
</evidence>
<sequence length="78" mass="8774">MKDFLKSGAFTQRWSCPGLPIVVVETITGRFFIALTARPAASTACCEVSADVRGSCPVWITCWNGCRMDEYWQLMEYT</sequence>